<accession>A0AAV9I3D7</accession>
<evidence type="ECO:0000259" key="3">
    <source>
        <dbReference type="PROSITE" id="PS50172"/>
    </source>
</evidence>
<dbReference type="SMART" id="SM00292">
    <property type="entry name" value="BRCT"/>
    <property type="match status" value="4"/>
</dbReference>
<feature type="domain" description="BRCT" evidence="3">
    <location>
        <begin position="139"/>
        <end position="216"/>
    </location>
</feature>
<dbReference type="CDD" id="cd18433">
    <property type="entry name" value="BRCT_Rad4_rpt3"/>
    <property type="match status" value="1"/>
</dbReference>
<feature type="domain" description="BRCT" evidence="3">
    <location>
        <begin position="428"/>
        <end position="514"/>
    </location>
</feature>
<dbReference type="InterPro" id="IPR059215">
    <property type="entry name" value="BRCT2_TopBP1-like"/>
</dbReference>
<proteinExistence type="predicted"/>
<feature type="region of interest" description="Disordered" evidence="2">
    <location>
        <begin position="866"/>
        <end position="891"/>
    </location>
</feature>
<dbReference type="AlphaFoldDB" id="A0AAV9I3D7"/>
<feature type="region of interest" description="Disordered" evidence="2">
    <location>
        <begin position="613"/>
        <end position="690"/>
    </location>
</feature>
<feature type="compositionally biased region" description="Acidic residues" evidence="2">
    <location>
        <begin position="663"/>
        <end position="673"/>
    </location>
</feature>
<dbReference type="GO" id="GO:0006270">
    <property type="term" value="P:DNA replication initiation"/>
    <property type="evidence" value="ECO:0007669"/>
    <property type="project" value="TreeGrafter"/>
</dbReference>
<reference evidence="4" key="2">
    <citation type="submission" date="2023-06" db="EMBL/GenBank/DDBJ databases">
        <authorList>
            <consortium name="Lawrence Berkeley National Laboratory"/>
            <person name="Mondo S.J."/>
            <person name="Hensen N."/>
            <person name="Bonometti L."/>
            <person name="Westerberg I."/>
            <person name="Brannstrom I.O."/>
            <person name="Guillou S."/>
            <person name="Cros-Aarteil S."/>
            <person name="Calhoun S."/>
            <person name="Haridas S."/>
            <person name="Kuo A."/>
            <person name="Pangilinan J."/>
            <person name="Riley R."/>
            <person name="Labutti K."/>
            <person name="Andreopoulos B."/>
            <person name="Lipzen A."/>
            <person name="Chen C."/>
            <person name="Yanf M."/>
            <person name="Daum C."/>
            <person name="Ng V."/>
            <person name="Clum A."/>
            <person name="Steindorff A."/>
            <person name="Ohm R."/>
            <person name="Martin F."/>
            <person name="Silar P."/>
            <person name="Natvig D."/>
            <person name="Lalanne C."/>
            <person name="Gautier V."/>
            <person name="Ament-Velasquez S.L."/>
            <person name="Kruys A."/>
            <person name="Hutchinson M.I."/>
            <person name="Powell A.J."/>
            <person name="Barry K."/>
            <person name="Miller A.N."/>
            <person name="Grigoriev I.V."/>
            <person name="Debuchy R."/>
            <person name="Gladieux P."/>
            <person name="Thoren M.H."/>
            <person name="Johannesson H."/>
        </authorList>
    </citation>
    <scope>NUCLEOTIDE SEQUENCE</scope>
    <source>
        <strain evidence="4">PSN324</strain>
    </source>
</reference>
<feature type="domain" description="BRCT" evidence="3">
    <location>
        <begin position="319"/>
        <end position="416"/>
    </location>
</feature>
<feature type="compositionally biased region" description="Low complexity" evidence="2">
    <location>
        <begin position="773"/>
        <end position="782"/>
    </location>
</feature>
<sequence>MAASSPDDRHPQPAFDPAQPFKGVVICCTSVPANIKAVVAAQTAELGGVHKFDLTPDCTHLIVGEYDTAKYRHVAKERPDVKPMAAGWVAAVRNVWIEDADIDFAALEREWQLRTFETNGGDPTQDGTAPERGRLLCCVTGFEDPTVRQEISDLVQANGGIYTGDLTKRVTHLIAYKPEGRKYQAAKNWGIQTVSIEWVRDSVERGMILDEKCYDPVLPKEERGLGAWNKQAGVRATTLGKRLRENTAAQEDGQRKLRRTTSMKLNSQRDNLWGDILGKPPASEPAAVPSFDSAVARPAAAPAHLDTQGSKMSSFGFPEDSAIFASCCFFVYGFSKTKTGILVNTVASLGGLVAHSLDEVVSASGAQLAHRFLIVPQDSKPETHPQLPENIHIITEFYIERCMHKKYFFDPSQHVIGRPFPAFPIAGFEKLSICTAGFTGVDLNQLNKSVQQLGASYEERFTPDISVLVCHSLSVVRKQKLDLALTWKVPVVSADWLWECISTGYNVPIKDFLFPGLNQKIEVPKQAVTSTKEKGVVAKDKSKSRTKEVVDKDLFTKPHTSNKSQCRPPELDGSAFAPEKSKPASSYSRRADEAASNFTTTFETAVTHQFTTANESSIAHHSPSPSSSAKTPLSETHPNALNKSTPADQARKKSLTRTTSEVADSEEDDEDMNDAPPPPPPETPEEMSRRLEMERAARIAAERQVISNQLASSLLNSTGAGTAPAHAAVIPSAFIPCAAAETEVPPQDVSNATGRGGVAQRKQNAITRVLSNISTGSNNSTGKADSTGKPETTTSALLLTTTRKVVIEENIESLPASTQLEYENPEVRKYNKERLMNKMKGVSSSAGDGATVTQEEAEERLTLAGMGAYRTDRGVGGATTAAAGKRRTRRR</sequence>
<keyword evidence="5" id="KW-1185">Reference proteome</keyword>
<feature type="region of interest" description="Disordered" evidence="2">
    <location>
        <begin position="773"/>
        <end position="792"/>
    </location>
</feature>
<dbReference type="PANTHER" id="PTHR13561">
    <property type="entry name" value="DNA REPLICATION REGULATOR DPB11-RELATED"/>
    <property type="match status" value="1"/>
</dbReference>
<dbReference type="GO" id="GO:0033314">
    <property type="term" value="P:mitotic DNA replication checkpoint signaling"/>
    <property type="evidence" value="ECO:0007669"/>
    <property type="project" value="TreeGrafter"/>
</dbReference>
<feature type="compositionally biased region" description="Polar residues" evidence="2">
    <location>
        <begin position="630"/>
        <end position="647"/>
    </location>
</feature>
<name>A0AAV9I3D7_9PEZI</name>
<dbReference type="EMBL" id="MU864937">
    <property type="protein sequence ID" value="KAK4465681.1"/>
    <property type="molecule type" value="Genomic_DNA"/>
</dbReference>
<dbReference type="Gene3D" id="3.40.50.10190">
    <property type="entry name" value="BRCT domain"/>
    <property type="match status" value="4"/>
</dbReference>
<dbReference type="SUPFAM" id="SSF52113">
    <property type="entry name" value="BRCT domain"/>
    <property type="match status" value="4"/>
</dbReference>
<reference evidence="4" key="1">
    <citation type="journal article" date="2023" name="Mol. Phylogenet. Evol.">
        <title>Genome-scale phylogeny and comparative genomics of the fungal order Sordariales.</title>
        <authorList>
            <person name="Hensen N."/>
            <person name="Bonometti L."/>
            <person name="Westerberg I."/>
            <person name="Brannstrom I.O."/>
            <person name="Guillou S."/>
            <person name="Cros-Aarteil S."/>
            <person name="Calhoun S."/>
            <person name="Haridas S."/>
            <person name="Kuo A."/>
            <person name="Mondo S."/>
            <person name="Pangilinan J."/>
            <person name="Riley R."/>
            <person name="LaButti K."/>
            <person name="Andreopoulos B."/>
            <person name="Lipzen A."/>
            <person name="Chen C."/>
            <person name="Yan M."/>
            <person name="Daum C."/>
            <person name="Ng V."/>
            <person name="Clum A."/>
            <person name="Steindorff A."/>
            <person name="Ohm R.A."/>
            <person name="Martin F."/>
            <person name="Silar P."/>
            <person name="Natvig D.O."/>
            <person name="Lalanne C."/>
            <person name="Gautier V."/>
            <person name="Ament-Velasquez S.L."/>
            <person name="Kruys A."/>
            <person name="Hutchinson M.I."/>
            <person name="Powell A.J."/>
            <person name="Barry K."/>
            <person name="Miller A.N."/>
            <person name="Grigoriev I.V."/>
            <person name="Debuchy R."/>
            <person name="Gladieux P."/>
            <person name="Hiltunen Thoren M."/>
            <person name="Johannesson H."/>
        </authorList>
    </citation>
    <scope>NUCLEOTIDE SEQUENCE</scope>
    <source>
        <strain evidence="4">PSN324</strain>
    </source>
</reference>
<comment type="caution">
    <text evidence="4">The sequence shown here is derived from an EMBL/GenBank/DDBJ whole genome shotgun (WGS) entry which is preliminary data.</text>
</comment>
<protein>
    <recommendedName>
        <fullName evidence="3">BRCT domain-containing protein</fullName>
    </recommendedName>
</protein>
<dbReference type="PROSITE" id="PS50172">
    <property type="entry name" value="BRCT"/>
    <property type="match status" value="4"/>
</dbReference>
<gene>
    <name evidence="4" type="ORF">QBC42DRAFT_343651</name>
</gene>
<feature type="compositionally biased region" description="Low complexity" evidence="2">
    <location>
        <begin position="616"/>
        <end position="629"/>
    </location>
</feature>
<feature type="region of interest" description="Disordered" evidence="2">
    <location>
        <begin position="528"/>
        <end position="592"/>
    </location>
</feature>
<dbReference type="InterPro" id="IPR036420">
    <property type="entry name" value="BRCT_dom_sf"/>
</dbReference>
<dbReference type="Pfam" id="PF12738">
    <property type="entry name" value="PTCB-BRCT"/>
    <property type="match status" value="2"/>
</dbReference>
<dbReference type="CDD" id="cd17731">
    <property type="entry name" value="BRCT_TopBP1_rpt2_like"/>
    <property type="match status" value="1"/>
</dbReference>
<evidence type="ECO:0000313" key="5">
    <source>
        <dbReference type="Proteomes" id="UP001321749"/>
    </source>
</evidence>
<dbReference type="GO" id="GO:0007095">
    <property type="term" value="P:mitotic G2 DNA damage checkpoint signaling"/>
    <property type="evidence" value="ECO:0007669"/>
    <property type="project" value="TreeGrafter"/>
</dbReference>
<evidence type="ECO:0000256" key="2">
    <source>
        <dbReference type="SAM" id="MobiDB-lite"/>
    </source>
</evidence>
<dbReference type="Proteomes" id="UP001321749">
    <property type="component" value="Unassembled WGS sequence"/>
</dbReference>
<organism evidence="4 5">
    <name type="scientific">Cladorrhinum samala</name>
    <dbReference type="NCBI Taxonomy" id="585594"/>
    <lineage>
        <taxon>Eukaryota</taxon>
        <taxon>Fungi</taxon>
        <taxon>Dikarya</taxon>
        <taxon>Ascomycota</taxon>
        <taxon>Pezizomycotina</taxon>
        <taxon>Sordariomycetes</taxon>
        <taxon>Sordariomycetidae</taxon>
        <taxon>Sordariales</taxon>
        <taxon>Podosporaceae</taxon>
        <taxon>Cladorrhinum</taxon>
    </lineage>
</organism>
<evidence type="ECO:0000313" key="4">
    <source>
        <dbReference type="EMBL" id="KAK4465681.1"/>
    </source>
</evidence>
<feature type="domain" description="BRCT" evidence="3">
    <location>
        <begin position="16"/>
        <end position="89"/>
    </location>
</feature>
<feature type="compositionally biased region" description="Basic and acidic residues" evidence="2">
    <location>
        <begin position="531"/>
        <end position="556"/>
    </location>
</feature>
<dbReference type="PANTHER" id="PTHR13561:SF20">
    <property type="entry name" value="DNA TOPOISOMERASE 2-BINDING PROTEIN 1"/>
    <property type="match status" value="1"/>
</dbReference>
<dbReference type="InterPro" id="IPR001357">
    <property type="entry name" value="BRCT_dom"/>
</dbReference>
<evidence type="ECO:0000256" key="1">
    <source>
        <dbReference type="ARBA" id="ARBA00022737"/>
    </source>
</evidence>
<keyword evidence="1" id="KW-0677">Repeat</keyword>